<reference evidence="1" key="1">
    <citation type="submission" date="2021-02" db="EMBL/GenBank/DDBJ databases">
        <authorList>
            <person name="Bekaert M."/>
        </authorList>
    </citation>
    <scope>NUCLEOTIDE SEQUENCE</scope>
    <source>
        <strain evidence="1">IoA-00</strain>
    </source>
</reference>
<dbReference type="EMBL" id="HG994583">
    <property type="protein sequence ID" value="CAF2921538.1"/>
    <property type="molecule type" value="Genomic_DNA"/>
</dbReference>
<sequence length="113" mass="12971">MWKSTSNVGKKLNDDSINGWKVSKYKAGKADKWSEDNKRYSFFCQHCGYCGSKVRQEKKDVQMVILAPIAKREDITEECVDLQNSLKNGAKLTVDLVVFRKKENSTSYVYSSF</sequence>
<accession>A0A7R8CT75</accession>
<evidence type="ECO:0000313" key="1">
    <source>
        <dbReference type="EMBL" id="CAF2921538.1"/>
    </source>
</evidence>
<gene>
    <name evidence="1" type="ORF">LSAA_9343</name>
</gene>
<proteinExistence type="predicted"/>
<evidence type="ECO:0000313" key="2">
    <source>
        <dbReference type="Proteomes" id="UP000675881"/>
    </source>
</evidence>
<keyword evidence="2" id="KW-1185">Reference proteome</keyword>
<name>A0A7R8CT75_LEPSM</name>
<protein>
    <submittedName>
        <fullName evidence="1">(salmon louse) hypothetical protein</fullName>
    </submittedName>
</protein>
<dbReference type="Proteomes" id="UP000675881">
    <property type="component" value="Chromosome 4"/>
</dbReference>
<dbReference type="AlphaFoldDB" id="A0A7R8CT75"/>
<organism evidence="1 2">
    <name type="scientific">Lepeophtheirus salmonis</name>
    <name type="common">Salmon louse</name>
    <name type="synonym">Caligus salmonis</name>
    <dbReference type="NCBI Taxonomy" id="72036"/>
    <lineage>
        <taxon>Eukaryota</taxon>
        <taxon>Metazoa</taxon>
        <taxon>Ecdysozoa</taxon>
        <taxon>Arthropoda</taxon>
        <taxon>Crustacea</taxon>
        <taxon>Multicrustacea</taxon>
        <taxon>Hexanauplia</taxon>
        <taxon>Copepoda</taxon>
        <taxon>Siphonostomatoida</taxon>
        <taxon>Caligidae</taxon>
        <taxon>Lepeophtheirus</taxon>
    </lineage>
</organism>